<comment type="caution">
    <text evidence="1">The sequence shown here is derived from an EMBL/GenBank/DDBJ whole genome shotgun (WGS) entry which is preliminary data.</text>
</comment>
<evidence type="ECO:0000313" key="2">
    <source>
        <dbReference type="Proteomes" id="UP000436088"/>
    </source>
</evidence>
<organism evidence="1 2">
    <name type="scientific">Hibiscus syriacus</name>
    <name type="common">Rose of Sharon</name>
    <dbReference type="NCBI Taxonomy" id="106335"/>
    <lineage>
        <taxon>Eukaryota</taxon>
        <taxon>Viridiplantae</taxon>
        <taxon>Streptophyta</taxon>
        <taxon>Embryophyta</taxon>
        <taxon>Tracheophyta</taxon>
        <taxon>Spermatophyta</taxon>
        <taxon>Magnoliopsida</taxon>
        <taxon>eudicotyledons</taxon>
        <taxon>Gunneridae</taxon>
        <taxon>Pentapetalae</taxon>
        <taxon>rosids</taxon>
        <taxon>malvids</taxon>
        <taxon>Malvales</taxon>
        <taxon>Malvaceae</taxon>
        <taxon>Malvoideae</taxon>
        <taxon>Hibiscus</taxon>
    </lineage>
</organism>
<dbReference type="AlphaFoldDB" id="A0A6A3A5Q4"/>
<reference evidence="1" key="1">
    <citation type="submission" date="2019-09" db="EMBL/GenBank/DDBJ databases">
        <title>Draft genome information of white flower Hibiscus syriacus.</title>
        <authorList>
            <person name="Kim Y.-M."/>
        </authorList>
    </citation>
    <scope>NUCLEOTIDE SEQUENCE [LARGE SCALE GENOMIC DNA]</scope>
    <source>
        <strain evidence="1">YM2019G1</strain>
    </source>
</reference>
<dbReference type="Proteomes" id="UP000436088">
    <property type="component" value="Unassembled WGS sequence"/>
</dbReference>
<protein>
    <submittedName>
        <fullName evidence="1">Uncharacterized protein</fullName>
    </submittedName>
</protein>
<evidence type="ECO:0000313" key="1">
    <source>
        <dbReference type="EMBL" id="KAE8699186.1"/>
    </source>
</evidence>
<gene>
    <name evidence="1" type="ORF">F3Y22_tig00110584pilonHSYRG00139</name>
</gene>
<sequence length="115" mass="12776">MPGAFKLLQQVPHLFVHIVGNRSNPFSLILAEICSHKCLLDFEVLKKSSISSSEGDKASSFVLYPDLGSFLGGFDFWVITVAFTQHHLLLLMWEIPIGGDLDDHVISYGRAFLLA</sequence>
<proteinExistence type="predicted"/>
<dbReference type="EMBL" id="VEPZ02001041">
    <property type="protein sequence ID" value="KAE8699186.1"/>
    <property type="molecule type" value="Genomic_DNA"/>
</dbReference>
<accession>A0A6A3A5Q4</accession>
<name>A0A6A3A5Q4_HIBSY</name>
<keyword evidence="2" id="KW-1185">Reference proteome</keyword>